<name>A0A0C2XMM5_HEBCY</name>
<evidence type="ECO:0000313" key="3">
    <source>
        <dbReference type="Proteomes" id="UP000053424"/>
    </source>
</evidence>
<dbReference type="AlphaFoldDB" id="A0A0C2XMM5"/>
<feature type="region of interest" description="Disordered" evidence="1">
    <location>
        <begin position="1"/>
        <end position="39"/>
    </location>
</feature>
<reference evidence="3" key="2">
    <citation type="submission" date="2015-01" db="EMBL/GenBank/DDBJ databases">
        <title>Evolutionary Origins and Diversification of the Mycorrhizal Mutualists.</title>
        <authorList>
            <consortium name="DOE Joint Genome Institute"/>
            <consortium name="Mycorrhizal Genomics Consortium"/>
            <person name="Kohler A."/>
            <person name="Kuo A."/>
            <person name="Nagy L.G."/>
            <person name="Floudas D."/>
            <person name="Copeland A."/>
            <person name="Barry K.W."/>
            <person name="Cichocki N."/>
            <person name="Veneault-Fourrey C."/>
            <person name="LaButti K."/>
            <person name="Lindquist E.A."/>
            <person name="Lipzen A."/>
            <person name="Lundell T."/>
            <person name="Morin E."/>
            <person name="Murat C."/>
            <person name="Riley R."/>
            <person name="Ohm R."/>
            <person name="Sun H."/>
            <person name="Tunlid A."/>
            <person name="Henrissat B."/>
            <person name="Grigoriev I.V."/>
            <person name="Hibbett D.S."/>
            <person name="Martin F."/>
        </authorList>
    </citation>
    <scope>NUCLEOTIDE SEQUENCE [LARGE SCALE GENOMIC DNA]</scope>
    <source>
        <strain evidence="3">h7</strain>
    </source>
</reference>
<organism evidence="2 3">
    <name type="scientific">Hebeloma cylindrosporum</name>
    <dbReference type="NCBI Taxonomy" id="76867"/>
    <lineage>
        <taxon>Eukaryota</taxon>
        <taxon>Fungi</taxon>
        <taxon>Dikarya</taxon>
        <taxon>Basidiomycota</taxon>
        <taxon>Agaricomycotina</taxon>
        <taxon>Agaricomycetes</taxon>
        <taxon>Agaricomycetidae</taxon>
        <taxon>Agaricales</taxon>
        <taxon>Agaricineae</taxon>
        <taxon>Hymenogastraceae</taxon>
        <taxon>Hebeloma</taxon>
    </lineage>
</organism>
<evidence type="ECO:0000256" key="1">
    <source>
        <dbReference type="SAM" id="MobiDB-lite"/>
    </source>
</evidence>
<dbReference type="Proteomes" id="UP000053424">
    <property type="component" value="Unassembled WGS sequence"/>
</dbReference>
<feature type="non-terminal residue" evidence="2">
    <location>
        <position position="1"/>
    </location>
</feature>
<dbReference type="OrthoDB" id="3114045at2759"/>
<accession>A0A0C2XMM5</accession>
<gene>
    <name evidence="2" type="ORF">M413DRAFT_75251</name>
</gene>
<keyword evidence="3" id="KW-1185">Reference proteome</keyword>
<dbReference type="EMBL" id="KN831787">
    <property type="protein sequence ID" value="KIM38963.1"/>
    <property type="molecule type" value="Genomic_DNA"/>
</dbReference>
<evidence type="ECO:0000313" key="2">
    <source>
        <dbReference type="EMBL" id="KIM38963.1"/>
    </source>
</evidence>
<protein>
    <submittedName>
        <fullName evidence="2">Uncharacterized protein</fullName>
    </submittedName>
</protein>
<dbReference type="HOGENOM" id="CLU_2819467_0_0_1"/>
<reference evidence="2 3" key="1">
    <citation type="submission" date="2014-04" db="EMBL/GenBank/DDBJ databases">
        <authorList>
            <consortium name="DOE Joint Genome Institute"/>
            <person name="Kuo A."/>
            <person name="Gay G."/>
            <person name="Dore J."/>
            <person name="Kohler A."/>
            <person name="Nagy L.G."/>
            <person name="Floudas D."/>
            <person name="Copeland A."/>
            <person name="Barry K.W."/>
            <person name="Cichocki N."/>
            <person name="Veneault-Fourrey C."/>
            <person name="LaButti K."/>
            <person name="Lindquist E.A."/>
            <person name="Lipzen A."/>
            <person name="Lundell T."/>
            <person name="Morin E."/>
            <person name="Murat C."/>
            <person name="Sun H."/>
            <person name="Tunlid A."/>
            <person name="Henrissat B."/>
            <person name="Grigoriev I.V."/>
            <person name="Hibbett D.S."/>
            <person name="Martin F."/>
            <person name="Nordberg H.P."/>
            <person name="Cantor M.N."/>
            <person name="Hua S.X."/>
        </authorList>
    </citation>
    <scope>NUCLEOTIDE SEQUENCE [LARGE SCALE GENOMIC DNA]</scope>
    <source>
        <strain evidence="3">h7</strain>
    </source>
</reference>
<proteinExistence type="predicted"/>
<sequence length="67" mass="7574">VFESPVQSGFLPPRVMDRDRDQSTKVPRPQKTGLDHPGPVQVGFLQSWTGSDHFLVLTSLDRLRPVF</sequence>